<dbReference type="InterPro" id="IPR026444">
    <property type="entry name" value="Secre_tail"/>
</dbReference>
<evidence type="ECO:0000256" key="3">
    <source>
        <dbReference type="SAM" id="MobiDB-lite"/>
    </source>
</evidence>
<proteinExistence type="predicted"/>
<feature type="domain" description="PKD" evidence="5">
    <location>
        <begin position="978"/>
        <end position="1028"/>
    </location>
</feature>
<dbReference type="SMART" id="SM00560">
    <property type="entry name" value="LamGL"/>
    <property type="match status" value="1"/>
</dbReference>
<dbReference type="InterPro" id="IPR025667">
    <property type="entry name" value="SprB_repeat"/>
</dbReference>
<name>A0ABY6NSN0_9FLAO</name>
<keyword evidence="2" id="KW-1015">Disulfide bond</keyword>
<keyword evidence="7" id="KW-1185">Reference proteome</keyword>
<dbReference type="InterPro" id="IPR000601">
    <property type="entry name" value="PKD_dom"/>
</dbReference>
<dbReference type="RefSeq" id="WP_265164322.1">
    <property type="nucleotide sequence ID" value="NZ_CP069620.1"/>
</dbReference>
<dbReference type="NCBIfam" id="TIGR04183">
    <property type="entry name" value="Por_Secre_tail"/>
    <property type="match status" value="1"/>
</dbReference>
<dbReference type="Gene3D" id="2.60.120.200">
    <property type="match status" value="1"/>
</dbReference>
<dbReference type="Pfam" id="PF13385">
    <property type="entry name" value="Laminin_G_3"/>
    <property type="match status" value="1"/>
</dbReference>
<evidence type="ECO:0000313" key="6">
    <source>
        <dbReference type="EMBL" id="UZH55912.1"/>
    </source>
</evidence>
<dbReference type="Gene3D" id="2.60.40.740">
    <property type="match status" value="1"/>
</dbReference>
<dbReference type="Gene3D" id="2.60.40.10">
    <property type="entry name" value="Immunoglobulins"/>
    <property type="match status" value="2"/>
</dbReference>
<evidence type="ECO:0000259" key="5">
    <source>
        <dbReference type="PROSITE" id="PS50093"/>
    </source>
</evidence>
<dbReference type="SUPFAM" id="SSF49899">
    <property type="entry name" value="Concanavalin A-like lectins/glucanases"/>
    <property type="match status" value="1"/>
</dbReference>
<dbReference type="Proteomes" id="UP001163981">
    <property type="component" value="Chromosome"/>
</dbReference>
<dbReference type="InterPro" id="IPR001791">
    <property type="entry name" value="Laminin_G"/>
</dbReference>
<dbReference type="EMBL" id="CP069620">
    <property type="protein sequence ID" value="UZH55912.1"/>
    <property type="molecule type" value="Genomic_DNA"/>
</dbReference>
<evidence type="ECO:0000256" key="4">
    <source>
        <dbReference type="SAM" id="SignalP"/>
    </source>
</evidence>
<feature type="compositionally biased region" description="Acidic residues" evidence="3">
    <location>
        <begin position="2217"/>
        <end position="2228"/>
    </location>
</feature>
<feature type="signal peptide" evidence="4">
    <location>
        <begin position="1"/>
        <end position="23"/>
    </location>
</feature>
<feature type="chain" id="PRO_5047037278" evidence="4">
    <location>
        <begin position="24"/>
        <end position="2332"/>
    </location>
</feature>
<feature type="region of interest" description="Disordered" evidence="3">
    <location>
        <begin position="2212"/>
        <end position="2241"/>
    </location>
</feature>
<organism evidence="6 7">
    <name type="scientific">Salinimicrobium tongyeongense</name>
    <dbReference type="NCBI Taxonomy" id="2809707"/>
    <lineage>
        <taxon>Bacteria</taxon>
        <taxon>Pseudomonadati</taxon>
        <taxon>Bacteroidota</taxon>
        <taxon>Flavobacteriia</taxon>
        <taxon>Flavobacteriales</taxon>
        <taxon>Flavobacteriaceae</taxon>
        <taxon>Salinimicrobium</taxon>
    </lineage>
</organism>
<accession>A0ABY6NSN0</accession>
<reference evidence="6" key="1">
    <citation type="submission" date="2021-02" db="EMBL/GenBank/DDBJ databases">
        <title>Salinimicrobium sp. nov. isolated from seawater in Tongyeong, Republic of Korea.</title>
        <authorList>
            <person name="Lee S.-J."/>
        </authorList>
    </citation>
    <scope>NUCLEOTIDE SEQUENCE</scope>
    <source>
        <strain evidence="6">HN-2-9-2</strain>
    </source>
</reference>
<dbReference type="InterPro" id="IPR013320">
    <property type="entry name" value="ConA-like_dom_sf"/>
</dbReference>
<dbReference type="InterPro" id="IPR013783">
    <property type="entry name" value="Ig-like_fold"/>
</dbReference>
<protein>
    <submittedName>
        <fullName evidence="6">T9SS type A sorting domain-containing protein</fullName>
    </submittedName>
</protein>
<gene>
    <name evidence="6" type="ORF">JRG66_03255</name>
</gene>
<evidence type="ECO:0000313" key="7">
    <source>
        <dbReference type="Proteomes" id="UP001163981"/>
    </source>
</evidence>
<dbReference type="SUPFAM" id="SSF49299">
    <property type="entry name" value="PKD domain"/>
    <property type="match status" value="1"/>
</dbReference>
<keyword evidence="1 4" id="KW-0732">Signal</keyword>
<dbReference type="InterPro" id="IPR035986">
    <property type="entry name" value="PKD_dom_sf"/>
</dbReference>
<sequence>MGNIYNSLKISGLFLLLSSSVLASFWSNSASGIYIFPQVRQSQAAGWMDSPFGIFSAAFQECSLTASLSSTNVTCKAAKNGTISISNPSGGSGNYRYSIDNGNSWQDSGNFSGLLPGSYQVVIADKADSSCQKSLNSNLVISEPDLLSLTNSTSTPVSCNGGSDGTVTAGTVTGGNSGYTYSINGGNFSTSTTFSNLSSGDYTITVRDSKGCEASETITVSEPDILTLTNSTSTPVSCNGGSDGTVSVGTVAGGNSGYTYRINGSSFSTSTTFSSLSAGDHTITVRDSKGCEASEILTVSQPDVLSLTNSTSTPVSCNGGSDGTVSVGTVAGGNSGYTYSINGGSFSTATTFNNLSPGDHTITVRDSKGCEASETLTVSQPDVLTLTNSTSSPVSCNGGSDGSLSVGTVAGGNSGYTYSINGGNFSTSTTFNNLSAGDHTITVRDSKGCEASEILTVSQPDVLSLTNSTSTPVSCNGGSDGTVSVGTVTGGNSGYTYSINGGSFSTATTFNNLSAGEHIITVKDSKGCEASETITVSQPDVLSLTNSTSTPVSCNGGSDGTVSVGTVAGGNSGYTYSINGGSFSTATTFNNLSAGDHVITVKDSKGCEASETLTVSQPDVLTLTNSTSTPVSCNGGSDGTVSVGTVAGGNSGYTYSINGGNSSTSTLFSNLSAGDHIITVRDSKGCETSETVTVSQPEVLTMTTEPATTAVTCHGGSDGTITAGTVTGGISPYQFSVDNENFYSTPVFENLTAGNHTIFVKDANECAIQVPVTVSQPDLLTAQLSKTDVSCTNGNSGAIQILNASGGHGNYEYSIDGTNWQSSSGFSELIAGTYSVAIRDAAYPDCVIVLNSNLKIDQPTQPLSVAKVTTQRTTTYGTATGSATVDFTGGTPGYTYEWRKKGETGILQTTKTANYLPAGEYEVTATDNNGCRLSKTVTIYDAIHAPIIPTSVCGSDTDVIRTSYFEVEDLSARGGVGPYTYSWNFGANATPATATGPGSHKVIYSATGNKDIKLTVTDASGVSKTISIIHYAGECFVDDCGSNDFEISPFYIGDANGNKITSETCDDDISKFIYFDLPSGPTRYSLYMEYIFSIEHPNGEVTRLNRGRCLYDKQAIPQKVKTIEVDWNCGDILVVENVYLTFSNNSKWTCGQGPNPKCYSTNSPETVQAPLFVTVTANELLCHGSKNGTVTAKASGGKAPYYFSITGSNGTFQSSNVFNSLEAGTYTVWVKDSEGKKFESEAVEIIQPLAPITIELTSVNPACYGEKGKATALPQGGTPFIDENGNSYYKYLWNDPTEQNTATAVDLLAGSYTVTVIDANGCQTIVPVTITQPEQLTLPEAGPDQSFGCGFDDTVLEANTPVTGVGTWTVVDAPNSSWVLAEPNNPTSAFSAPAGIYTLRWTIAHADGSCGESSEMTVTFKGDCSTLDFDGIDDYVYIGDRNNFSSDFSMEVWIRPRSVQGLKTVLSKRNTAALTSGGYDLVINNGAPTFRWNGNSVSTSYKLSTTRWYHLAVVFKGSSVELFVDGIKVGNATGSKPASNSFPFLIGAMYDAGNPELPKNYFKGWMEELRVWKIALSTEQIRFMMNQRIEASGSVVKGEVLSMTVPGELAWSSLSSYYRLIAEDAKVAQGIAVDRADNGLDGHLRNIESLQQNTAPLPYISEANGAWKTREAWDSGIGTDAENYWTWPNDKGINGTDIDWNIAYLTHEHNSGNKNITLLGFLVKSGELDMLGTNPVRTTGGIQAGTGNGLTITRYLDLSGFIDLNGESQLVQTQGSILVGNGSVQKDQQGTASSYNYNYWSSPVSISGNSQNSGFKVASVLRDGTDPANPKIIDFNYQYHWADKAMASPIKISSYWLHKFFGDSNEYSQWEKINESTSLLKSGEGYSMKGSSGYSEILDLQNYVFTGMPNNDTISLNITTGKNYLIGNPYPSAIDANEFILDNLDNRRNGTNVFNGSLYFWSHFSGNSHYLPLYIGGYAVYNLSGGIRAIANDERINATGDEGGERPQQYIPVAQAFFVSTALDESITSQYGISIHGGDILFRNSQRSFVSEIDKSKSVFHSQEKKGLNKPESSDAESRKRIWINFSSPQGYHRQLLVTADKNATSGFDLGYDAPLIENNREDMYWFSDNLETIIQGVPDFEDNRLLPLGIKTSKGGKVTIAIDELENIGANFPIFVKDKYTDTYHNLQDSDFTAEVTAGTIHDRYAIVFKDHQPSEEDPGDPDEGGDGDGNHGGDDSIIIEEPQQPQPSLFGIELLYLGESKTLIIRNYDLLPVKSVILYNAAGQEIYVYNEKEIEQGSTIKLPVEVPVKGMYFVRVYLENTSLPLKFIVD</sequence>
<dbReference type="Pfam" id="PF13573">
    <property type="entry name" value="SprB"/>
    <property type="match status" value="12"/>
</dbReference>
<dbReference type="InterPro" id="IPR006558">
    <property type="entry name" value="LamG-like"/>
</dbReference>
<evidence type="ECO:0000256" key="1">
    <source>
        <dbReference type="ARBA" id="ARBA00022729"/>
    </source>
</evidence>
<evidence type="ECO:0000256" key="2">
    <source>
        <dbReference type="ARBA" id="ARBA00023157"/>
    </source>
</evidence>
<dbReference type="CDD" id="cd00110">
    <property type="entry name" value="LamG"/>
    <property type="match status" value="1"/>
</dbReference>
<dbReference type="PROSITE" id="PS50093">
    <property type="entry name" value="PKD"/>
    <property type="match status" value="1"/>
</dbReference>